<feature type="transmembrane region" description="Helical" evidence="1">
    <location>
        <begin position="319"/>
        <end position="340"/>
    </location>
</feature>
<dbReference type="RefSeq" id="XP_029657187.1">
    <property type="nucleotide sequence ID" value="XM_029801327.2"/>
</dbReference>
<feature type="transmembrane region" description="Helical" evidence="1">
    <location>
        <begin position="123"/>
        <end position="144"/>
    </location>
</feature>
<dbReference type="Pfam" id="PF07690">
    <property type="entry name" value="MFS_1"/>
    <property type="match status" value="1"/>
</dbReference>
<accession>A0A6P7U6W8</accession>
<protein>
    <submittedName>
        <fullName evidence="3">Monocarboxylate transporter 13-like isoform X1</fullName>
    </submittedName>
</protein>
<dbReference type="GO" id="GO:0022857">
    <property type="term" value="F:transmembrane transporter activity"/>
    <property type="evidence" value="ECO:0007669"/>
    <property type="project" value="InterPro"/>
</dbReference>
<feature type="transmembrane region" description="Helical" evidence="1">
    <location>
        <begin position="151"/>
        <end position="169"/>
    </location>
</feature>
<name>A0A6P7U6W8_9MOLL</name>
<dbReference type="Gene3D" id="1.20.1250.20">
    <property type="entry name" value="MFS general substrate transporter like domains"/>
    <property type="match status" value="1"/>
</dbReference>
<reference evidence="3" key="1">
    <citation type="submission" date="2025-08" db="UniProtKB">
        <authorList>
            <consortium name="RefSeq"/>
        </authorList>
    </citation>
    <scope>IDENTIFICATION</scope>
</reference>
<dbReference type="InterPro" id="IPR050327">
    <property type="entry name" value="Proton-linked_MCT"/>
</dbReference>
<keyword evidence="1" id="KW-1133">Transmembrane helix</keyword>
<dbReference type="InterPro" id="IPR036259">
    <property type="entry name" value="MFS_trans_sf"/>
</dbReference>
<feature type="transmembrane region" description="Helical" evidence="1">
    <location>
        <begin position="287"/>
        <end position="313"/>
    </location>
</feature>
<evidence type="ECO:0000256" key="1">
    <source>
        <dbReference type="SAM" id="Phobius"/>
    </source>
</evidence>
<dbReference type="InterPro" id="IPR011701">
    <property type="entry name" value="MFS"/>
</dbReference>
<dbReference type="SUPFAM" id="SSF103473">
    <property type="entry name" value="MFS general substrate transporter"/>
    <property type="match status" value="1"/>
</dbReference>
<dbReference type="Proteomes" id="UP000515154">
    <property type="component" value="Unplaced"/>
</dbReference>
<keyword evidence="1" id="KW-0812">Transmembrane</keyword>
<evidence type="ECO:0000313" key="3">
    <source>
        <dbReference type="RefSeq" id="XP_029657187.1"/>
    </source>
</evidence>
<dbReference type="PANTHER" id="PTHR11360:SF284">
    <property type="entry name" value="EG:103B4.3 PROTEIN-RELATED"/>
    <property type="match status" value="1"/>
</dbReference>
<dbReference type="PANTHER" id="PTHR11360">
    <property type="entry name" value="MONOCARBOXYLATE TRANSPORTER"/>
    <property type="match status" value="1"/>
</dbReference>
<sequence length="420" mass="46286">MTNDNEIIIQVNVLNAKLEEGKRNLTEVATETCPQKGVNPGFCEDDECTNRESDLNVKSDQPVRAMKCTPEDHKSRKCSSFIKYLAYVSILYNNILGFGIAYSLGILYIYFIKEFNTSKSETAMITSACTATLGCGGIFAGMLYRKIGVGWSFIVASALCSIGLFASSFTPNIWFLFFSLGILFGSGAAINNIVGYAALEKLFHKNVHVLSITLTVCAPFGTLCVPFLVDTLLNIYSWRGALMILSGFSLNMCFSGLLTKVDRKPKSDAKVERLKIFDMKILKNKRFLILSTAASINTCCGSLVLLLIIDFWVGKGHPILEGITLMTFISISSMASRLVFGFFSVLFDLTQVLVLIFYIVCGVSGMFFIFAPLCDTLSPLIFLGILNGFCRGMISTIRPLVFKKVVGIEAYPWLLALLSL</sequence>
<feature type="transmembrane region" description="Helical" evidence="1">
    <location>
        <begin position="175"/>
        <end position="197"/>
    </location>
</feature>
<keyword evidence="2" id="KW-1185">Reference proteome</keyword>
<dbReference type="AlphaFoldDB" id="A0A6P7U6W8"/>
<evidence type="ECO:0000313" key="2">
    <source>
        <dbReference type="Proteomes" id="UP000515154"/>
    </source>
</evidence>
<keyword evidence="1" id="KW-0472">Membrane</keyword>
<organism evidence="2 3">
    <name type="scientific">Octopus sinensis</name>
    <name type="common">East Asian common octopus</name>
    <dbReference type="NCBI Taxonomy" id="2607531"/>
    <lineage>
        <taxon>Eukaryota</taxon>
        <taxon>Metazoa</taxon>
        <taxon>Spiralia</taxon>
        <taxon>Lophotrochozoa</taxon>
        <taxon>Mollusca</taxon>
        <taxon>Cephalopoda</taxon>
        <taxon>Coleoidea</taxon>
        <taxon>Octopodiformes</taxon>
        <taxon>Octopoda</taxon>
        <taxon>Incirrata</taxon>
        <taxon>Octopodidae</taxon>
        <taxon>Octopus</taxon>
    </lineage>
</organism>
<feature type="transmembrane region" description="Helical" evidence="1">
    <location>
        <begin position="352"/>
        <end position="371"/>
    </location>
</feature>
<proteinExistence type="predicted"/>
<feature type="transmembrane region" description="Helical" evidence="1">
    <location>
        <begin position="209"/>
        <end position="229"/>
    </location>
</feature>
<dbReference type="KEGG" id="osn:115231264"/>
<feature type="transmembrane region" description="Helical" evidence="1">
    <location>
        <begin position="377"/>
        <end position="394"/>
    </location>
</feature>
<feature type="transmembrane region" description="Helical" evidence="1">
    <location>
        <begin position="235"/>
        <end position="258"/>
    </location>
</feature>
<gene>
    <name evidence="3" type="primary">LOC115231264</name>
</gene>
<feature type="transmembrane region" description="Helical" evidence="1">
    <location>
        <begin position="84"/>
        <end position="111"/>
    </location>
</feature>